<keyword evidence="2 4" id="KW-0238">DNA-binding</keyword>
<dbReference type="InterPro" id="IPR009057">
    <property type="entry name" value="Homeodomain-like_sf"/>
</dbReference>
<dbReference type="SUPFAM" id="SSF48498">
    <property type="entry name" value="Tetracyclin repressor-like, C-terminal domain"/>
    <property type="match status" value="1"/>
</dbReference>
<feature type="domain" description="HTH tetR-type" evidence="5">
    <location>
        <begin position="7"/>
        <end position="67"/>
    </location>
</feature>
<keyword evidence="3" id="KW-0804">Transcription</keyword>
<evidence type="ECO:0000256" key="2">
    <source>
        <dbReference type="ARBA" id="ARBA00023125"/>
    </source>
</evidence>
<dbReference type="Gene3D" id="1.10.10.60">
    <property type="entry name" value="Homeodomain-like"/>
    <property type="match status" value="1"/>
</dbReference>
<dbReference type="Proteomes" id="UP001139347">
    <property type="component" value="Unassembled WGS sequence"/>
</dbReference>
<protein>
    <submittedName>
        <fullName evidence="6">TetR/AcrR family transcriptional regulator</fullName>
    </submittedName>
</protein>
<dbReference type="AlphaFoldDB" id="A0A9X2B7A3"/>
<dbReference type="PRINTS" id="PR00455">
    <property type="entry name" value="HTHTETR"/>
</dbReference>
<gene>
    <name evidence="6" type="ORF">MUG84_23915</name>
</gene>
<dbReference type="Pfam" id="PF00440">
    <property type="entry name" value="TetR_N"/>
    <property type="match status" value="1"/>
</dbReference>
<evidence type="ECO:0000259" key="5">
    <source>
        <dbReference type="PROSITE" id="PS50977"/>
    </source>
</evidence>
<organism evidence="6 7">
    <name type="scientific">Paenibacillus mangrovi</name>
    <dbReference type="NCBI Taxonomy" id="2931978"/>
    <lineage>
        <taxon>Bacteria</taxon>
        <taxon>Bacillati</taxon>
        <taxon>Bacillota</taxon>
        <taxon>Bacilli</taxon>
        <taxon>Bacillales</taxon>
        <taxon>Paenibacillaceae</taxon>
        <taxon>Paenibacillus</taxon>
    </lineage>
</organism>
<dbReference type="Gene3D" id="1.10.357.10">
    <property type="entry name" value="Tetracycline Repressor, domain 2"/>
    <property type="match status" value="1"/>
</dbReference>
<evidence type="ECO:0000313" key="6">
    <source>
        <dbReference type="EMBL" id="MCJ8014732.1"/>
    </source>
</evidence>
<evidence type="ECO:0000256" key="3">
    <source>
        <dbReference type="ARBA" id="ARBA00023163"/>
    </source>
</evidence>
<reference evidence="6" key="1">
    <citation type="submission" date="2022-04" db="EMBL/GenBank/DDBJ databases">
        <title>Paenibacillus mangrovi sp. nov., a novel endophytic bacterium isolated from bark of Kandelia candel.</title>
        <authorList>
            <person name="Tuo L."/>
        </authorList>
    </citation>
    <scope>NUCLEOTIDE SEQUENCE</scope>
    <source>
        <strain evidence="6">KQZ6P-2</strain>
    </source>
</reference>
<keyword evidence="7" id="KW-1185">Reference proteome</keyword>
<comment type="caution">
    <text evidence="6">The sequence shown here is derived from an EMBL/GenBank/DDBJ whole genome shotgun (WGS) entry which is preliminary data.</text>
</comment>
<evidence type="ECO:0000256" key="1">
    <source>
        <dbReference type="ARBA" id="ARBA00023015"/>
    </source>
</evidence>
<dbReference type="Pfam" id="PF16925">
    <property type="entry name" value="TetR_C_13"/>
    <property type="match status" value="1"/>
</dbReference>
<dbReference type="InterPro" id="IPR001647">
    <property type="entry name" value="HTH_TetR"/>
</dbReference>
<dbReference type="PANTHER" id="PTHR47506:SF6">
    <property type="entry name" value="HTH-TYPE TRANSCRIPTIONAL REPRESSOR NEMR"/>
    <property type="match status" value="1"/>
</dbReference>
<dbReference type="RefSeq" id="WP_244729941.1">
    <property type="nucleotide sequence ID" value="NZ_JALIRP010000014.1"/>
</dbReference>
<evidence type="ECO:0000256" key="4">
    <source>
        <dbReference type="PROSITE-ProRule" id="PRU00335"/>
    </source>
</evidence>
<dbReference type="GO" id="GO:0003677">
    <property type="term" value="F:DNA binding"/>
    <property type="evidence" value="ECO:0007669"/>
    <property type="project" value="UniProtKB-UniRule"/>
</dbReference>
<dbReference type="SUPFAM" id="SSF46689">
    <property type="entry name" value="Homeodomain-like"/>
    <property type="match status" value="1"/>
</dbReference>
<dbReference type="PANTHER" id="PTHR47506">
    <property type="entry name" value="TRANSCRIPTIONAL REGULATORY PROTEIN"/>
    <property type="match status" value="1"/>
</dbReference>
<proteinExistence type="predicted"/>
<dbReference type="InterPro" id="IPR011075">
    <property type="entry name" value="TetR_C"/>
</dbReference>
<feature type="DNA-binding region" description="H-T-H motif" evidence="4">
    <location>
        <begin position="30"/>
        <end position="49"/>
    </location>
</feature>
<accession>A0A9X2B7A3</accession>
<dbReference type="EMBL" id="JALIRP010000014">
    <property type="protein sequence ID" value="MCJ8014732.1"/>
    <property type="molecule type" value="Genomic_DNA"/>
</dbReference>
<dbReference type="InterPro" id="IPR036271">
    <property type="entry name" value="Tet_transcr_reg_TetR-rel_C_sf"/>
</dbReference>
<keyword evidence="1" id="KW-0805">Transcription regulation</keyword>
<dbReference type="PROSITE" id="PS50977">
    <property type="entry name" value="HTH_TETR_2"/>
    <property type="match status" value="1"/>
</dbReference>
<name>A0A9X2B7A3_9BACL</name>
<evidence type="ECO:0000313" key="7">
    <source>
        <dbReference type="Proteomes" id="UP001139347"/>
    </source>
</evidence>
<sequence length="201" mass="23411">MKYKTGEETKMKIIDSAFQLLAEKGYDAMSIDDIMKGAGKTKGSFYVHFKNKEDLLYEVIQMRLDRDLDHIVEETFKELSNETCNVQLILKQLMHQVHLGSGGVDRELWTAAHYQMVVLSRKNQIVREWMSKQYHAWSDFITKIITRGQDLGQIRTDIDILVMVNMLISLLEGYELRSIVDPDIDVYEQLKLTELFCTNQP</sequence>